<feature type="domain" description="Heparan-alpha-glucosaminide N-acetyltransferase catalytic" evidence="4">
    <location>
        <begin position="40"/>
        <end position="236"/>
    </location>
</feature>
<feature type="domain" description="DUF418" evidence="3">
    <location>
        <begin position="312"/>
        <end position="416"/>
    </location>
</feature>
<dbReference type="InterPro" id="IPR012429">
    <property type="entry name" value="HGSNAT_cat"/>
</dbReference>
<feature type="transmembrane region" description="Helical" evidence="2">
    <location>
        <begin position="318"/>
        <end position="336"/>
    </location>
</feature>
<keyword evidence="2" id="KW-0812">Transmembrane</keyword>
<reference evidence="5 6" key="2">
    <citation type="journal article" date="2016" name="Genome Announc.">
        <title>Draft Genome Sequences of Streptomyces scabiei S58, Streptomyces turgidiscabies T45, and Streptomyces acidiscabies a10, the Pathogens of Potato Common Scab, Isolated in Japan.</title>
        <authorList>
            <person name="Tomihama T."/>
            <person name="Nishi Y."/>
            <person name="Sakai M."/>
            <person name="Ikenaga M."/>
            <person name="Okubo T."/>
            <person name="Ikeda S."/>
        </authorList>
    </citation>
    <scope>NUCLEOTIDE SEQUENCE [LARGE SCALE GENOMIC DNA]</scope>
    <source>
        <strain evidence="5 6">S58</strain>
    </source>
</reference>
<gene>
    <name evidence="5" type="ORF">SsS58_06896</name>
</gene>
<dbReference type="InterPro" id="IPR052529">
    <property type="entry name" value="Bact_Transport_Assoc"/>
</dbReference>
<keyword evidence="2" id="KW-1133">Transmembrane helix</keyword>
<proteinExistence type="predicted"/>
<dbReference type="EMBL" id="BCMM01000041">
    <property type="protein sequence ID" value="GAQ66465.1"/>
    <property type="molecule type" value="Genomic_DNA"/>
</dbReference>
<evidence type="ECO:0000313" key="5">
    <source>
        <dbReference type="EMBL" id="GAQ66465.1"/>
    </source>
</evidence>
<dbReference type="Pfam" id="PF04235">
    <property type="entry name" value="DUF418"/>
    <property type="match status" value="1"/>
</dbReference>
<feature type="transmembrane region" description="Helical" evidence="2">
    <location>
        <begin position="137"/>
        <end position="154"/>
    </location>
</feature>
<dbReference type="PANTHER" id="PTHR30590:SF2">
    <property type="entry name" value="INNER MEMBRANE PROTEIN"/>
    <property type="match status" value="1"/>
</dbReference>
<dbReference type="Pfam" id="PF07786">
    <property type="entry name" value="HGSNAT_cat"/>
    <property type="match status" value="1"/>
</dbReference>
<feature type="compositionally biased region" description="Polar residues" evidence="1">
    <location>
        <begin position="1"/>
        <end position="15"/>
    </location>
</feature>
<name>A0A100JVJ6_STRSC</name>
<dbReference type="AlphaFoldDB" id="A0A100JVJ6"/>
<comment type="caution">
    <text evidence="5">The sequence shown here is derived from an EMBL/GenBank/DDBJ whole genome shotgun (WGS) entry which is preliminary data.</text>
</comment>
<evidence type="ECO:0000259" key="4">
    <source>
        <dbReference type="Pfam" id="PF07786"/>
    </source>
</evidence>
<feature type="transmembrane region" description="Helical" evidence="2">
    <location>
        <begin position="203"/>
        <end position="230"/>
    </location>
</feature>
<evidence type="ECO:0000313" key="6">
    <source>
        <dbReference type="Proteomes" id="UP000067448"/>
    </source>
</evidence>
<accession>A0A100JVJ6</accession>
<feature type="transmembrane region" description="Helical" evidence="2">
    <location>
        <begin position="242"/>
        <end position="262"/>
    </location>
</feature>
<feature type="transmembrane region" description="Helical" evidence="2">
    <location>
        <begin position="161"/>
        <end position="183"/>
    </location>
</feature>
<feature type="transmembrane region" description="Helical" evidence="2">
    <location>
        <begin position="80"/>
        <end position="100"/>
    </location>
</feature>
<sequence length="423" mass="43950">MPQTPTTPQDTSVPQENPPPQSRTSPEAAEPTSPGPSMGRLVGVDLARALAVFGMYIVHIGPPLSATSGVASWIRYMADGHSSVLFATLAGFSLMLIAGRREPKTGLAGRQARARIAIRAVILLALGTVLAMEYGGVIILGFYGVYFLLALPLVRLSARTLAIIAAACALVTPQLAFALNALLTPSVQNTINAYDPLRHLSEVGVLDLLLTGFYPALTWMSFVIAGMALGRLDLSSTTVLKRLAALGAALTATAYGMSLLLAGSGALRSMAEDGSSSGGSGSMPLDSASMPSGGGSFPDLPASTLLTAGPHSGTTFDIIGSVGVAILVIVGATALMDRLPRLRRLATPVIAVGTMSLTAYVGHFLAQSAFSTPAGTGTQQSWIPVLTYILGAIVFAALWSRFFRRGPLEHLLNAATKPAKRIR</sequence>
<reference evidence="6" key="3">
    <citation type="submission" date="2016-02" db="EMBL/GenBank/DDBJ databases">
        <title>Draft genome of pathogenic Streptomyces sp. in Japan.</title>
        <authorList>
            <person name="Tomihama T."/>
            <person name="Ikenaga M."/>
            <person name="Sakai M."/>
            <person name="Okubo T."/>
            <person name="Ikeda S."/>
        </authorList>
    </citation>
    <scope>NUCLEOTIDE SEQUENCE [LARGE SCALE GENOMIC DNA]</scope>
    <source>
        <strain evidence="6">S58</strain>
    </source>
</reference>
<dbReference type="PANTHER" id="PTHR30590">
    <property type="entry name" value="INNER MEMBRANE PROTEIN"/>
    <property type="match status" value="1"/>
</dbReference>
<feature type="region of interest" description="Disordered" evidence="1">
    <location>
        <begin position="1"/>
        <end position="38"/>
    </location>
</feature>
<protein>
    <submittedName>
        <fullName evidence="5">Uncharacterized protein</fullName>
    </submittedName>
</protein>
<evidence type="ECO:0000259" key="3">
    <source>
        <dbReference type="Pfam" id="PF04235"/>
    </source>
</evidence>
<evidence type="ECO:0000256" key="2">
    <source>
        <dbReference type="SAM" id="Phobius"/>
    </source>
</evidence>
<dbReference type="Proteomes" id="UP000067448">
    <property type="component" value="Unassembled WGS sequence"/>
</dbReference>
<feature type="transmembrane region" description="Helical" evidence="2">
    <location>
        <begin position="112"/>
        <end position="131"/>
    </location>
</feature>
<feature type="transmembrane region" description="Helical" evidence="2">
    <location>
        <begin position="382"/>
        <end position="403"/>
    </location>
</feature>
<feature type="transmembrane region" description="Helical" evidence="2">
    <location>
        <begin position="348"/>
        <end position="370"/>
    </location>
</feature>
<reference evidence="6" key="1">
    <citation type="submission" date="2015-11" db="EMBL/GenBank/DDBJ databases">
        <authorList>
            <consortium name="Cross-ministerial Strategic Innovation Promotion Program (SIP) consortium"/>
            <person name="Tomihama T."/>
            <person name="Ikenaga M."/>
            <person name="Sakai M."/>
            <person name="Okubo T."/>
            <person name="Ikeda S."/>
        </authorList>
    </citation>
    <scope>NUCLEOTIDE SEQUENCE [LARGE SCALE GENOMIC DNA]</scope>
    <source>
        <strain evidence="6">S58</strain>
    </source>
</reference>
<organism evidence="5 6">
    <name type="scientific">Streptomyces scabiei</name>
    <dbReference type="NCBI Taxonomy" id="1930"/>
    <lineage>
        <taxon>Bacteria</taxon>
        <taxon>Bacillati</taxon>
        <taxon>Actinomycetota</taxon>
        <taxon>Actinomycetes</taxon>
        <taxon>Kitasatosporales</taxon>
        <taxon>Streptomycetaceae</taxon>
        <taxon>Streptomyces</taxon>
    </lineage>
</organism>
<dbReference type="InterPro" id="IPR007349">
    <property type="entry name" value="DUF418"/>
</dbReference>
<evidence type="ECO:0000256" key="1">
    <source>
        <dbReference type="SAM" id="MobiDB-lite"/>
    </source>
</evidence>
<keyword evidence="2" id="KW-0472">Membrane</keyword>
<feature type="region of interest" description="Disordered" evidence="1">
    <location>
        <begin position="272"/>
        <end position="292"/>
    </location>
</feature>